<accession>A0A1Y5IEY1</accession>
<feature type="compositionally biased region" description="Low complexity" evidence="1">
    <location>
        <begin position="185"/>
        <end position="200"/>
    </location>
</feature>
<evidence type="ECO:0000256" key="2">
    <source>
        <dbReference type="SAM" id="Phobius"/>
    </source>
</evidence>
<feature type="compositionally biased region" description="Basic and acidic residues" evidence="1">
    <location>
        <begin position="118"/>
        <end position="163"/>
    </location>
</feature>
<protein>
    <submittedName>
        <fullName evidence="3">Uncharacterized protein</fullName>
    </submittedName>
</protein>
<evidence type="ECO:0000256" key="1">
    <source>
        <dbReference type="SAM" id="MobiDB-lite"/>
    </source>
</evidence>
<sequence>EFARVVTTASLEHLRGDGNRRVHGVGYDVHQRVGTRTRDRFAERANDPGVDAEQVVPRHARLARHPGGDDDQVAPSQTRVQLGVSHVRAHFRSRIYVRQVHPHPSDHGRDVVQSELSHARVRLDERRERLTDPSRGAEHGDDEARSPRPDRGDAEEPIEDAHAIGRAVVVGPGRRRDVSKQSAHATADGPASTSAPASSAVMEDVATELREQRESRRKAQPRGRVTAEDASRGVLETRASVFHADAERTFKARGAWREALASVRAAKRGAAARDVSGLDWTDVDALFAYYDAVYFERTLGARVTFSWHASPADKHDEEEDDGVGARARFDESFKYCLCSDVPKWWHGANPRQLCVGVCCIVERRAAQFTRVAHLRMPDVLRRFKMTQLTKEALLHGMIHAHLFVTGHTRENAAFNAHDDAFKRHVYRINNDVLTLDVYRPPDKGYRIRWFDRARDASETDPDPSKAIAAATSDATSSARIPLLKTSMLDALSPEHYKLLYFISKHGRIAEKATDKERWVRYVPIMVLVYEAIVAGVFEYDYAPFGEDVGEKRLTLNISQEARDNLEDLVEAGMVRSLRMSTVLGKSSMAYQPSKMGLEHMKNGGLSREDRELCDSFLYDPAGSLMKVAFDAETGTFKLISDQGFNMDSTVTESEDVSYVCSPYICRQFMKKAREPLTSYAHRASETLRGSSSIADDLDVTLSLSRVIIMVVDWIPTSCTQITELSQSLGVNDRNKGGYYSSEIDRASTDTCLELPAGLTRIKICSSNAAQYCNMEAEVEYPEAAGITQVEAFGIRYLREGDLLFGLKVEAVMTKILNDIPVDWLSRVVTDIQVDSTTLSTSMMSPYQRDLLDTVYDGDVTNRPKFSIYLAETISPKLRARHYLDGDSIEAEVKQLIGDTQFALDVTESDVVMVGECGIIFAGPECARHETLLTAFCMLRSRENFCTVLYRKLGTMKEDSLVKLRMFLDCAHDDPNMLQRAQLALSSATTDLYRVGEAIRHVEDAMKTPIIQFGETVEGETTTSGTTMYYALNTKSAKRLRHALAIEALESTISKRIIGCVKHYKANDELLHVLRKQVTNLVRDRRQNTVAKTKATVEETRELMERVGSYDALSHGVLAWIYLGFFSFRLFDRFIGSWSVPESVAFVTKNIRYPLIWNTNAAWIFMSLGFWLAIAATSAFTMRLFGDRRDGFIEWTVSTRRVLCVNTLVRYLKLKRDVGHQQVVASDAHGSQITRVTYREMPNGIFDAYAANVTLTVDTRRGYLLKSRIRIAKSATIPGRLFPNELHDLLLGDLELNGVLTDGAITQKLRAAKAKSSPRVLLVRANGESSTREVLITSSKLTHLREKIASKFCYRVKNLVRVNLVAQIDAKNIDEEPIETDSQVASLKDLQRLNVVFYGRPKPKMAKYIHHAQTQNAREMAIKERVTLFKKKKISTTVQEMFPEPDDENDVGF</sequence>
<keyword evidence="2" id="KW-0812">Transmembrane</keyword>
<dbReference type="Proteomes" id="UP000195557">
    <property type="component" value="Unassembled WGS sequence"/>
</dbReference>
<evidence type="ECO:0000313" key="3">
    <source>
        <dbReference type="EMBL" id="OUS46764.1"/>
    </source>
</evidence>
<keyword evidence="2" id="KW-1133">Transmembrane helix</keyword>
<dbReference type="eggNOG" id="KOG3931">
    <property type="taxonomic scope" value="Eukaryota"/>
</dbReference>
<feature type="transmembrane region" description="Helical" evidence="2">
    <location>
        <begin position="1160"/>
        <end position="1179"/>
    </location>
</feature>
<feature type="non-terminal residue" evidence="3">
    <location>
        <position position="1"/>
    </location>
</feature>
<feature type="region of interest" description="Disordered" evidence="1">
    <location>
        <begin position="118"/>
        <end position="231"/>
    </location>
</feature>
<dbReference type="EMBL" id="KZ155780">
    <property type="protein sequence ID" value="OUS46764.1"/>
    <property type="molecule type" value="Genomic_DNA"/>
</dbReference>
<name>A0A1Y5IEY1_OSTTA</name>
<reference evidence="3" key="1">
    <citation type="submission" date="2017-04" db="EMBL/GenBank/DDBJ databases">
        <title>Population genomics of picophytoplankton unveils novel chromosome hypervariability.</title>
        <authorList>
            <consortium name="DOE Joint Genome Institute"/>
            <person name="Blanc-Mathieu R."/>
            <person name="Krasovec M."/>
            <person name="Hebrard M."/>
            <person name="Yau S."/>
            <person name="Desgranges E."/>
            <person name="Martin J."/>
            <person name="Schackwitz W."/>
            <person name="Kuo A."/>
            <person name="Salin G."/>
            <person name="Donnadieu C."/>
            <person name="Desdevises Y."/>
            <person name="Sanchez-Ferandin S."/>
            <person name="Moreau H."/>
            <person name="Rivals E."/>
            <person name="Grigoriev I.V."/>
            <person name="Grimsley N."/>
            <person name="Eyre-Walker A."/>
            <person name="Piganeau G."/>
        </authorList>
    </citation>
    <scope>NUCLEOTIDE SEQUENCE [LARGE SCALE GENOMIC DNA]</scope>
    <source>
        <strain evidence="3">RCC 1115</strain>
    </source>
</reference>
<keyword evidence="2" id="KW-0472">Membrane</keyword>
<gene>
    <name evidence="3" type="ORF">BE221DRAFT_72577</name>
</gene>
<organism evidence="3">
    <name type="scientific">Ostreococcus tauri</name>
    <name type="common">Marine green alga</name>
    <dbReference type="NCBI Taxonomy" id="70448"/>
    <lineage>
        <taxon>Eukaryota</taxon>
        <taxon>Viridiplantae</taxon>
        <taxon>Chlorophyta</taxon>
        <taxon>Mamiellophyceae</taxon>
        <taxon>Mamiellales</taxon>
        <taxon>Bathycoccaceae</taxon>
        <taxon>Ostreococcus</taxon>
    </lineage>
</organism>
<proteinExistence type="predicted"/>